<dbReference type="RefSeq" id="WP_179360395.1">
    <property type="nucleotide sequence ID" value="NZ_CP026993.1"/>
</dbReference>
<protein>
    <submittedName>
        <fullName evidence="3">Uncharacterized protein</fullName>
    </submittedName>
</protein>
<dbReference type="GeneID" id="56059757"/>
<dbReference type="KEGG" id="ncl:C5F47_06845"/>
<keyword evidence="4" id="KW-1185">Reference proteome</keyword>
<feature type="transmembrane region" description="Helical" evidence="2">
    <location>
        <begin position="252"/>
        <end position="273"/>
    </location>
</feature>
<feature type="compositionally biased region" description="Acidic residues" evidence="1">
    <location>
        <begin position="159"/>
        <end position="195"/>
    </location>
</feature>
<evidence type="ECO:0000313" key="4">
    <source>
        <dbReference type="Proteomes" id="UP000509771"/>
    </source>
</evidence>
<organism evidence="3 4">
    <name type="scientific">Nitrosopumilus cobalaminigenes</name>
    <dbReference type="NCBI Taxonomy" id="1470066"/>
    <lineage>
        <taxon>Archaea</taxon>
        <taxon>Nitrososphaerota</taxon>
        <taxon>Nitrososphaeria</taxon>
        <taxon>Nitrosopumilales</taxon>
        <taxon>Nitrosopumilaceae</taxon>
        <taxon>Nitrosopumilus</taxon>
    </lineage>
</organism>
<evidence type="ECO:0000256" key="1">
    <source>
        <dbReference type="SAM" id="MobiDB-lite"/>
    </source>
</evidence>
<keyword evidence="2" id="KW-0472">Membrane</keyword>
<keyword evidence="2" id="KW-0812">Transmembrane</keyword>
<dbReference type="OrthoDB" id="3313at2157"/>
<dbReference type="AlphaFoldDB" id="A0A7D5R767"/>
<feature type="region of interest" description="Disordered" evidence="1">
    <location>
        <begin position="158"/>
        <end position="205"/>
    </location>
</feature>
<feature type="transmembrane region" description="Helical" evidence="2">
    <location>
        <begin position="23"/>
        <end position="43"/>
    </location>
</feature>
<name>A0A7D5R767_9ARCH</name>
<gene>
    <name evidence="3" type="ORF">C5F47_06845</name>
</gene>
<evidence type="ECO:0000256" key="2">
    <source>
        <dbReference type="SAM" id="Phobius"/>
    </source>
</evidence>
<proteinExistence type="predicted"/>
<dbReference type="Proteomes" id="UP000509771">
    <property type="component" value="Chromosome"/>
</dbReference>
<sequence>MNNLAVKELYSERHSPLPSVNSLLKISLGLILFTMISTALVYAETMSVDVDGTSYDVEYDVTGMTVLGIEADTDFISLILTVDVTESNGTLDITLERSFFDSTFEGLDDDFIILADGDEPNFSEIDTSDQNRTLSIELPVGTEEIEIIGSVFGQSVEETPVEETPVEETPVEETPVEETPVEETPVEETPVEETPVDNTPLTQCGPGTILQDGACVLDERCGPGTVLKDGACVLDSTPQPSSSSIKGMGKDMLMGVIVAFVGAGIVGIVFALISKASKSN</sequence>
<keyword evidence="2" id="KW-1133">Transmembrane helix</keyword>
<reference evidence="3 4" key="1">
    <citation type="submission" date="2018-02" db="EMBL/GenBank/DDBJ databases">
        <title>Complete genome of Nitrosopumilus cobalaminigenes HCA1.</title>
        <authorList>
            <person name="Qin W."/>
            <person name="Zheng Y."/>
            <person name="Stahl D.A."/>
        </authorList>
    </citation>
    <scope>NUCLEOTIDE SEQUENCE [LARGE SCALE GENOMIC DNA]</scope>
    <source>
        <strain evidence="3 4">HCA1</strain>
    </source>
</reference>
<accession>A0A7D5R767</accession>
<dbReference type="EMBL" id="CP026993">
    <property type="protein sequence ID" value="QLH03282.1"/>
    <property type="molecule type" value="Genomic_DNA"/>
</dbReference>
<evidence type="ECO:0000313" key="3">
    <source>
        <dbReference type="EMBL" id="QLH03282.1"/>
    </source>
</evidence>